<dbReference type="PANTHER" id="PTHR42932">
    <property type="entry name" value="GENERAL STRESS PROTEIN 20U"/>
    <property type="match status" value="1"/>
</dbReference>
<comment type="caution">
    <text evidence="5">The sequence shown here is derived from an EMBL/GenBank/DDBJ whole genome shotgun (WGS) entry which is preliminary data.</text>
</comment>
<gene>
    <name evidence="5" type="ORF">R6G80_06575</name>
    <name evidence="4" type="ORF">R6G86_00155</name>
</gene>
<evidence type="ECO:0000259" key="3">
    <source>
        <dbReference type="Pfam" id="PF00210"/>
    </source>
</evidence>
<dbReference type="Proteomes" id="UP001281731">
    <property type="component" value="Unassembled WGS sequence"/>
</dbReference>
<dbReference type="GO" id="GO:0008199">
    <property type="term" value="F:ferric iron binding"/>
    <property type="evidence" value="ECO:0007669"/>
    <property type="project" value="InterPro"/>
</dbReference>
<dbReference type="EMBL" id="JAWNGA010000001">
    <property type="protein sequence ID" value="MDY5132161.1"/>
    <property type="molecule type" value="Genomic_DNA"/>
</dbReference>
<sequence>MAEKMVVDALQRTLCDLIDLSLVCKQYHWNIQGPRFRELHLALDEVVDLAREQYDEVAERIATIGAFPDGRADTVSKGSAVDNPGEGPIAVDDAYPATARAIQKVADRIKSDLDKVDDQDSLSGDILRAAAIALEQQAWFFRASA</sequence>
<dbReference type="Proteomes" id="UP001275049">
    <property type="component" value="Unassembled WGS sequence"/>
</dbReference>
<keyword evidence="6" id="KW-1185">Reference proteome</keyword>
<dbReference type="SUPFAM" id="SSF47240">
    <property type="entry name" value="Ferritin-like"/>
    <property type="match status" value="1"/>
</dbReference>
<dbReference type="PANTHER" id="PTHR42932:SF2">
    <property type="entry name" value="DNA PROTECTION DURING STARVATION PROTEIN 1"/>
    <property type="match status" value="1"/>
</dbReference>
<name>A0AAW9HNY9_9ACTO</name>
<evidence type="ECO:0000256" key="2">
    <source>
        <dbReference type="RuleBase" id="RU003875"/>
    </source>
</evidence>
<dbReference type="PIRSF" id="PIRSF005900">
    <property type="entry name" value="Dps"/>
    <property type="match status" value="1"/>
</dbReference>
<evidence type="ECO:0000313" key="5">
    <source>
        <dbReference type="EMBL" id="MDY5155386.1"/>
    </source>
</evidence>
<feature type="domain" description="Ferritin/DPS" evidence="3">
    <location>
        <begin position="8"/>
        <end position="143"/>
    </location>
</feature>
<protein>
    <submittedName>
        <fullName evidence="5">DNA starvation/stationary phase protection protein</fullName>
    </submittedName>
</protein>
<organism evidence="5 7">
    <name type="scientific">Actinotignum urinale</name>
    <dbReference type="NCBI Taxonomy" id="190146"/>
    <lineage>
        <taxon>Bacteria</taxon>
        <taxon>Bacillati</taxon>
        <taxon>Actinomycetota</taxon>
        <taxon>Actinomycetes</taxon>
        <taxon>Actinomycetales</taxon>
        <taxon>Actinomycetaceae</taxon>
        <taxon>Actinotignum</taxon>
    </lineage>
</organism>
<dbReference type="PRINTS" id="PR01346">
    <property type="entry name" value="HELNAPAPROT"/>
</dbReference>
<dbReference type="InterPro" id="IPR012347">
    <property type="entry name" value="Ferritin-like"/>
</dbReference>
<proteinExistence type="inferred from homology"/>
<evidence type="ECO:0000313" key="4">
    <source>
        <dbReference type="EMBL" id="MDY5132161.1"/>
    </source>
</evidence>
<dbReference type="Pfam" id="PF00210">
    <property type="entry name" value="Ferritin"/>
    <property type="match status" value="1"/>
</dbReference>
<evidence type="ECO:0000313" key="7">
    <source>
        <dbReference type="Proteomes" id="UP001281731"/>
    </source>
</evidence>
<dbReference type="InterPro" id="IPR008331">
    <property type="entry name" value="Ferritin_DPS_dom"/>
</dbReference>
<comment type="similarity">
    <text evidence="1 2">Belongs to the Dps family.</text>
</comment>
<dbReference type="InterPro" id="IPR023188">
    <property type="entry name" value="DPS_DNA-bd_CS"/>
</dbReference>
<evidence type="ECO:0000256" key="1">
    <source>
        <dbReference type="ARBA" id="ARBA00009497"/>
    </source>
</evidence>
<reference evidence="5 6" key="1">
    <citation type="submission" date="2023-10" db="EMBL/GenBank/DDBJ databases">
        <title>Whole Genome based description of the genera Actinobaculum and Actinotignum reveals a complex phylogenetic relationship within the species included in the genus Actinotignum.</title>
        <authorList>
            <person name="Jensen C.S."/>
            <person name="Dargis R."/>
            <person name="Kemp M."/>
            <person name="Christensen J.J."/>
        </authorList>
    </citation>
    <scope>NUCLEOTIDE SEQUENCE</scope>
    <source>
        <strain evidence="5">SLA_B511</strain>
        <strain evidence="4 6">SLA_B974</strain>
    </source>
</reference>
<dbReference type="PROSITE" id="PS00819">
    <property type="entry name" value="DPS_2"/>
    <property type="match status" value="1"/>
</dbReference>
<evidence type="ECO:0000313" key="6">
    <source>
        <dbReference type="Proteomes" id="UP001275049"/>
    </source>
</evidence>
<dbReference type="AlphaFoldDB" id="A0AAW9HNY9"/>
<dbReference type="InterPro" id="IPR009078">
    <property type="entry name" value="Ferritin-like_SF"/>
</dbReference>
<dbReference type="Gene3D" id="1.20.1260.10">
    <property type="match status" value="1"/>
</dbReference>
<dbReference type="EMBL" id="JAWNGC010000008">
    <property type="protein sequence ID" value="MDY5155386.1"/>
    <property type="molecule type" value="Genomic_DNA"/>
</dbReference>
<dbReference type="CDD" id="cd01043">
    <property type="entry name" value="DPS"/>
    <property type="match status" value="1"/>
</dbReference>
<dbReference type="InterPro" id="IPR002177">
    <property type="entry name" value="DPS_DNA-bd"/>
</dbReference>
<dbReference type="GO" id="GO:0016722">
    <property type="term" value="F:oxidoreductase activity, acting on metal ions"/>
    <property type="evidence" value="ECO:0007669"/>
    <property type="project" value="InterPro"/>
</dbReference>
<dbReference type="PROSITE" id="PS00818">
    <property type="entry name" value="DPS_1"/>
    <property type="match status" value="1"/>
</dbReference>
<dbReference type="RefSeq" id="WP_022865558.1">
    <property type="nucleotide sequence ID" value="NZ_CAMYCL010000032.1"/>
</dbReference>
<accession>A0AAW9HNY9</accession>